<evidence type="ECO:0000256" key="2">
    <source>
        <dbReference type="SAM" id="Phobius"/>
    </source>
</evidence>
<evidence type="ECO:0000313" key="3">
    <source>
        <dbReference type="EMBL" id="PZG44590.1"/>
    </source>
</evidence>
<reference evidence="3 4" key="1">
    <citation type="submission" date="2018-01" db="EMBL/GenBank/DDBJ databases">
        <title>Draft genome sequence of Sphaerisporangium sp. 7K107.</title>
        <authorList>
            <person name="Sahin N."/>
            <person name="Saygin H."/>
            <person name="Ay H."/>
        </authorList>
    </citation>
    <scope>NUCLEOTIDE SEQUENCE [LARGE SCALE GENOMIC DNA]</scope>
    <source>
        <strain evidence="3 4">7K107</strain>
    </source>
</reference>
<evidence type="ECO:0000256" key="1">
    <source>
        <dbReference type="SAM" id="MobiDB-lite"/>
    </source>
</evidence>
<accession>A0A2W2H3P7</accession>
<gene>
    <name evidence="3" type="ORF">C1I98_16915</name>
</gene>
<dbReference type="AlphaFoldDB" id="A0A2W2H3P7"/>
<dbReference type="RefSeq" id="WP_111168420.1">
    <property type="nucleotide sequence ID" value="NZ_POUA01000121.1"/>
</dbReference>
<protein>
    <submittedName>
        <fullName evidence="3">Uncharacterized protein</fullName>
    </submittedName>
</protein>
<feature type="compositionally biased region" description="Basic and acidic residues" evidence="1">
    <location>
        <begin position="7"/>
        <end position="19"/>
    </location>
</feature>
<keyword evidence="4" id="KW-1185">Reference proteome</keyword>
<feature type="region of interest" description="Disordered" evidence="1">
    <location>
        <begin position="1"/>
        <end position="23"/>
    </location>
</feature>
<organism evidence="3 4">
    <name type="scientific">Spongiactinospora gelatinilytica</name>
    <dbReference type="NCBI Taxonomy" id="2666298"/>
    <lineage>
        <taxon>Bacteria</taxon>
        <taxon>Bacillati</taxon>
        <taxon>Actinomycetota</taxon>
        <taxon>Actinomycetes</taxon>
        <taxon>Streptosporangiales</taxon>
        <taxon>Streptosporangiaceae</taxon>
        <taxon>Spongiactinospora</taxon>
    </lineage>
</organism>
<evidence type="ECO:0000313" key="4">
    <source>
        <dbReference type="Proteomes" id="UP000248544"/>
    </source>
</evidence>
<name>A0A2W2H3P7_9ACTN</name>
<feature type="compositionally biased region" description="Basic and acidic residues" evidence="1">
    <location>
        <begin position="121"/>
        <end position="138"/>
    </location>
</feature>
<dbReference type="Proteomes" id="UP000248544">
    <property type="component" value="Unassembled WGS sequence"/>
</dbReference>
<proteinExistence type="predicted"/>
<keyword evidence="2" id="KW-1133">Transmembrane helix</keyword>
<feature type="transmembrane region" description="Helical" evidence="2">
    <location>
        <begin position="83"/>
        <end position="107"/>
    </location>
</feature>
<dbReference type="EMBL" id="POUA01000121">
    <property type="protein sequence ID" value="PZG44590.1"/>
    <property type="molecule type" value="Genomic_DNA"/>
</dbReference>
<sequence>MWPFARPVREGDQRARETFGDPPGGGPAGLVLLGVFRKTILQAAAKDAMRGLLQGADIVVAAGGPRLADFAHGTVGAVADTTWTITGGGLLAVIVMLVTAAAFPVLWRYRAGEPAAEEITDPPRRPADPPGPNRDRCP</sequence>
<feature type="region of interest" description="Disordered" evidence="1">
    <location>
        <begin position="114"/>
        <end position="138"/>
    </location>
</feature>
<keyword evidence="2" id="KW-0472">Membrane</keyword>
<keyword evidence="2" id="KW-0812">Transmembrane</keyword>
<comment type="caution">
    <text evidence="3">The sequence shown here is derived from an EMBL/GenBank/DDBJ whole genome shotgun (WGS) entry which is preliminary data.</text>
</comment>